<feature type="domain" description="Histidine kinase" evidence="9">
    <location>
        <begin position="284"/>
        <end position="505"/>
    </location>
</feature>
<evidence type="ECO:0000256" key="7">
    <source>
        <dbReference type="ARBA" id="ARBA00023012"/>
    </source>
</evidence>
<dbReference type="STRING" id="766136.BHF68_13150"/>
<name>A0A1E5G4I5_9FIRM</name>
<keyword evidence="7" id="KW-0902">Two-component regulatory system</keyword>
<dbReference type="PRINTS" id="PR00344">
    <property type="entry name" value="BCTRLSENSOR"/>
</dbReference>
<dbReference type="InterPro" id="IPR003594">
    <property type="entry name" value="HATPase_dom"/>
</dbReference>
<dbReference type="InterPro" id="IPR005467">
    <property type="entry name" value="His_kinase_dom"/>
</dbReference>
<dbReference type="EC" id="2.7.13.3" evidence="3"/>
<proteinExistence type="predicted"/>
<dbReference type="CDD" id="cd00075">
    <property type="entry name" value="HATPase"/>
    <property type="match status" value="1"/>
</dbReference>
<dbReference type="GO" id="GO:0016036">
    <property type="term" value="P:cellular response to phosphate starvation"/>
    <property type="evidence" value="ECO:0007669"/>
    <property type="project" value="TreeGrafter"/>
</dbReference>
<keyword evidence="11" id="KW-1185">Reference proteome</keyword>
<evidence type="ECO:0000256" key="5">
    <source>
        <dbReference type="ARBA" id="ARBA00022679"/>
    </source>
</evidence>
<dbReference type="InterPro" id="IPR003661">
    <property type="entry name" value="HisK_dim/P_dom"/>
</dbReference>
<keyword evidence="8" id="KW-0472">Membrane</keyword>
<dbReference type="PANTHER" id="PTHR45453">
    <property type="entry name" value="PHOSPHATE REGULON SENSOR PROTEIN PHOR"/>
    <property type="match status" value="1"/>
</dbReference>
<dbReference type="CDD" id="cd00082">
    <property type="entry name" value="HisKA"/>
    <property type="match status" value="1"/>
</dbReference>
<evidence type="ECO:0000256" key="8">
    <source>
        <dbReference type="ARBA" id="ARBA00023136"/>
    </source>
</evidence>
<evidence type="ECO:0000313" key="11">
    <source>
        <dbReference type="Proteomes" id="UP000094296"/>
    </source>
</evidence>
<dbReference type="PROSITE" id="PS50109">
    <property type="entry name" value="HIS_KIN"/>
    <property type="match status" value="1"/>
</dbReference>
<comment type="caution">
    <text evidence="10">The sequence shown here is derived from an EMBL/GenBank/DDBJ whole genome shotgun (WGS) entry which is preliminary data.</text>
</comment>
<dbReference type="Gene3D" id="3.30.565.10">
    <property type="entry name" value="Histidine kinase-like ATPase, C-terminal domain"/>
    <property type="match status" value="1"/>
</dbReference>
<dbReference type="SMART" id="SM00387">
    <property type="entry name" value="HATPase_c"/>
    <property type="match status" value="1"/>
</dbReference>
<dbReference type="GO" id="GO:0005886">
    <property type="term" value="C:plasma membrane"/>
    <property type="evidence" value="ECO:0007669"/>
    <property type="project" value="TreeGrafter"/>
</dbReference>
<evidence type="ECO:0000256" key="2">
    <source>
        <dbReference type="ARBA" id="ARBA00004370"/>
    </source>
</evidence>
<dbReference type="InterPro" id="IPR036890">
    <property type="entry name" value="HATPase_C_sf"/>
</dbReference>
<dbReference type="EMBL" id="MIJE01000002">
    <property type="protein sequence ID" value="OEF98005.1"/>
    <property type="molecule type" value="Genomic_DNA"/>
</dbReference>
<evidence type="ECO:0000256" key="1">
    <source>
        <dbReference type="ARBA" id="ARBA00000085"/>
    </source>
</evidence>
<gene>
    <name evidence="10" type="ORF">BHF68_13150</name>
</gene>
<dbReference type="Gene3D" id="3.30.450.20">
    <property type="entry name" value="PAS domain"/>
    <property type="match status" value="1"/>
</dbReference>
<accession>A0A1E5G4I5</accession>
<dbReference type="SUPFAM" id="SSF55874">
    <property type="entry name" value="ATPase domain of HSP90 chaperone/DNA topoisomerase II/histidine kinase"/>
    <property type="match status" value="1"/>
</dbReference>
<dbReference type="Pfam" id="PF00512">
    <property type="entry name" value="HisKA"/>
    <property type="match status" value="1"/>
</dbReference>
<dbReference type="GO" id="GO:0000155">
    <property type="term" value="F:phosphorelay sensor kinase activity"/>
    <property type="evidence" value="ECO:0007669"/>
    <property type="project" value="InterPro"/>
</dbReference>
<dbReference type="SUPFAM" id="SSF47384">
    <property type="entry name" value="Homodimeric domain of signal transducing histidine kinase"/>
    <property type="match status" value="1"/>
</dbReference>
<keyword evidence="4" id="KW-0597">Phosphoprotein</keyword>
<dbReference type="FunFam" id="1.10.287.130:FF:000001">
    <property type="entry name" value="Two-component sensor histidine kinase"/>
    <property type="match status" value="1"/>
</dbReference>
<dbReference type="SMART" id="SM00388">
    <property type="entry name" value="HisKA"/>
    <property type="match status" value="1"/>
</dbReference>
<organism evidence="10 11">
    <name type="scientific">Desulfuribacillus alkaliarsenatis</name>
    <dbReference type="NCBI Taxonomy" id="766136"/>
    <lineage>
        <taxon>Bacteria</taxon>
        <taxon>Bacillati</taxon>
        <taxon>Bacillota</taxon>
        <taxon>Desulfuribacillia</taxon>
        <taxon>Desulfuribacillales</taxon>
        <taxon>Desulfuribacillaceae</taxon>
        <taxon>Desulfuribacillus</taxon>
    </lineage>
</organism>
<dbReference type="FunFam" id="3.30.565.10:FF:000006">
    <property type="entry name" value="Sensor histidine kinase WalK"/>
    <property type="match status" value="1"/>
</dbReference>
<comment type="catalytic activity">
    <reaction evidence="1">
        <text>ATP + protein L-histidine = ADP + protein N-phospho-L-histidine.</text>
        <dbReference type="EC" id="2.7.13.3"/>
    </reaction>
</comment>
<dbReference type="AlphaFoldDB" id="A0A1E5G4I5"/>
<dbReference type="RefSeq" id="WP_069642402.1">
    <property type="nucleotide sequence ID" value="NZ_MIJE01000002.1"/>
</dbReference>
<evidence type="ECO:0000256" key="3">
    <source>
        <dbReference type="ARBA" id="ARBA00012438"/>
    </source>
</evidence>
<reference evidence="10 11" key="1">
    <citation type="submission" date="2016-09" db="EMBL/GenBank/DDBJ databases">
        <title>Draft genome sequence for the type strain of Desulfuribacillus alkaliarsenatis AHT28, an obligately anaerobic, sulfidogenic bacterium isolated from Russian soda lake sediments.</title>
        <authorList>
            <person name="Abin C.A."/>
            <person name="Hollibaugh J.T."/>
        </authorList>
    </citation>
    <scope>NUCLEOTIDE SEQUENCE [LARGE SCALE GENOMIC DNA]</scope>
    <source>
        <strain evidence="10 11">AHT28</strain>
    </source>
</reference>
<dbReference type="Gene3D" id="1.10.287.130">
    <property type="match status" value="1"/>
</dbReference>
<dbReference type="OrthoDB" id="9806130at2"/>
<evidence type="ECO:0000256" key="6">
    <source>
        <dbReference type="ARBA" id="ARBA00022777"/>
    </source>
</evidence>
<sequence>MMNHILDKQLQTAKDISTLLVRSPSCSCVLEDVLEMMVNDWSIKGAAIVVANNRGSFNVLASYVSTKDYQERTSLQEYILSNLEKSSMLGEAQVTRRELLLLQVPLYLQDKKRGCLCIIADRELKVEKSWLTILEIISNQASQALEKELEKEKTRYYKSLFKSVLEGLTEGIILTNNRDIIYSNKVAMNLIHNDGGLMNTLDEMISKITNIAVNSVKVQVYMEAAENNNSTYFFEIETTDRKFLRFTKFPISKDSSPIKHWGYLINDITKRKEADKIKDDLIATVSHELKTPLTSIKGNVSTLLREDVIWSETDRKEFLLDIYEESERLNDLIEKLLDISKINAGVIKLDKTYVTINRIVEKLEERVIKRYGHIVNRHYADNITYHIDGGTDLLYIDEHRVLQVLLNLIDNAIKYGPEDGLIEVYAESQGRSVHFIVRDQGPGIPEEKLKKIFTKYYRIDSDLITMGSGLGLAICKGFIEAHRGKIWAESTQGKGSAFHFILPKK</sequence>
<keyword evidence="6" id="KW-0418">Kinase</keyword>
<keyword evidence="5" id="KW-0808">Transferase</keyword>
<evidence type="ECO:0000259" key="9">
    <source>
        <dbReference type="PROSITE" id="PS50109"/>
    </source>
</evidence>
<evidence type="ECO:0000313" key="10">
    <source>
        <dbReference type="EMBL" id="OEF98005.1"/>
    </source>
</evidence>
<protein>
    <recommendedName>
        <fullName evidence="3">histidine kinase</fullName>
        <ecNumber evidence="3">2.7.13.3</ecNumber>
    </recommendedName>
</protein>
<dbReference type="GO" id="GO:0004721">
    <property type="term" value="F:phosphoprotein phosphatase activity"/>
    <property type="evidence" value="ECO:0007669"/>
    <property type="project" value="TreeGrafter"/>
</dbReference>
<dbReference type="InterPro" id="IPR004358">
    <property type="entry name" value="Sig_transdc_His_kin-like_C"/>
</dbReference>
<dbReference type="InterPro" id="IPR050351">
    <property type="entry name" value="BphY/WalK/GraS-like"/>
</dbReference>
<comment type="subcellular location">
    <subcellularLocation>
        <location evidence="2">Membrane</location>
    </subcellularLocation>
</comment>
<dbReference type="SUPFAM" id="SSF55781">
    <property type="entry name" value="GAF domain-like"/>
    <property type="match status" value="1"/>
</dbReference>
<dbReference type="PANTHER" id="PTHR45453:SF1">
    <property type="entry name" value="PHOSPHATE REGULON SENSOR PROTEIN PHOR"/>
    <property type="match status" value="1"/>
</dbReference>
<dbReference type="Pfam" id="PF02518">
    <property type="entry name" value="HATPase_c"/>
    <property type="match status" value="1"/>
</dbReference>
<dbReference type="Proteomes" id="UP000094296">
    <property type="component" value="Unassembled WGS sequence"/>
</dbReference>
<dbReference type="InterPro" id="IPR036097">
    <property type="entry name" value="HisK_dim/P_sf"/>
</dbReference>
<evidence type="ECO:0000256" key="4">
    <source>
        <dbReference type="ARBA" id="ARBA00022553"/>
    </source>
</evidence>